<keyword evidence="2" id="KW-0863">Zinc-finger</keyword>
<dbReference type="CDD" id="cd18793">
    <property type="entry name" value="SF2_C_SNF"/>
    <property type="match status" value="1"/>
</dbReference>
<reference evidence="8 9" key="1">
    <citation type="journal article" date="2019" name="Nat. Med.">
        <title>A library of human gut bacterial isolates paired with longitudinal multiomics data enables mechanistic microbiome research.</title>
        <authorList>
            <person name="Poyet M."/>
            <person name="Groussin M."/>
            <person name="Gibbons S.M."/>
            <person name="Avila-Pacheco J."/>
            <person name="Jiang X."/>
            <person name="Kearney S.M."/>
            <person name="Perrotta A.R."/>
            <person name="Berdy B."/>
            <person name="Zhao S."/>
            <person name="Lieberman T.D."/>
            <person name="Swanson P.K."/>
            <person name="Smith M."/>
            <person name="Roesemann S."/>
            <person name="Alexander J.E."/>
            <person name="Rich S.A."/>
            <person name="Livny J."/>
            <person name="Vlamakis H."/>
            <person name="Clish C."/>
            <person name="Bullock K."/>
            <person name="Deik A."/>
            <person name="Scott J."/>
            <person name="Pierce K.A."/>
            <person name="Xavier R.J."/>
            <person name="Alm E.J."/>
        </authorList>
    </citation>
    <scope>NUCLEOTIDE SEQUENCE [LARGE SCALE GENOMIC DNA]</scope>
    <source>
        <strain evidence="6 8">BIOML-A4</strain>
        <strain evidence="7 9">BIOML-A5</strain>
    </source>
</reference>
<evidence type="ECO:0000259" key="4">
    <source>
        <dbReference type="PROSITE" id="PS51192"/>
    </source>
</evidence>
<dbReference type="Proteomes" id="UP000433575">
    <property type="component" value="Unassembled WGS sequence"/>
</dbReference>
<feature type="domain" description="SWIM-type" evidence="3">
    <location>
        <begin position="61"/>
        <end position="98"/>
    </location>
</feature>
<dbReference type="SMART" id="SM00487">
    <property type="entry name" value="DEXDc"/>
    <property type="match status" value="1"/>
</dbReference>
<proteinExistence type="predicted"/>
<dbReference type="InterPro" id="IPR038718">
    <property type="entry name" value="SNF2-like_sf"/>
</dbReference>
<dbReference type="InterPro" id="IPR014001">
    <property type="entry name" value="Helicase_ATP-bd"/>
</dbReference>
<feature type="domain" description="Helicase ATP-binding" evidence="4">
    <location>
        <begin position="650"/>
        <end position="809"/>
    </location>
</feature>
<evidence type="ECO:0000313" key="9">
    <source>
        <dbReference type="Proteomes" id="UP000480929"/>
    </source>
</evidence>
<dbReference type="Proteomes" id="UP000480929">
    <property type="component" value="Unassembled WGS sequence"/>
</dbReference>
<dbReference type="GO" id="GO:0005524">
    <property type="term" value="F:ATP binding"/>
    <property type="evidence" value="ECO:0007669"/>
    <property type="project" value="InterPro"/>
</dbReference>
<dbReference type="AlphaFoldDB" id="A0A6N7S7A8"/>
<name>A0A6N7S7A8_9FIRM</name>
<dbReference type="InterPro" id="IPR007527">
    <property type="entry name" value="Znf_SWIM"/>
</dbReference>
<keyword evidence="2" id="KW-0479">Metal-binding</keyword>
<dbReference type="Pfam" id="PF00271">
    <property type="entry name" value="Helicase_C"/>
    <property type="match status" value="1"/>
</dbReference>
<feature type="domain" description="Helicase C-terminal" evidence="5">
    <location>
        <begin position="929"/>
        <end position="1079"/>
    </location>
</feature>
<dbReference type="PROSITE" id="PS51194">
    <property type="entry name" value="HELICASE_CTER"/>
    <property type="match status" value="1"/>
</dbReference>
<evidence type="ECO:0000259" key="5">
    <source>
        <dbReference type="PROSITE" id="PS51194"/>
    </source>
</evidence>
<evidence type="ECO:0000256" key="1">
    <source>
        <dbReference type="ARBA" id="ARBA00022801"/>
    </source>
</evidence>
<evidence type="ECO:0000313" key="8">
    <source>
        <dbReference type="Proteomes" id="UP000433575"/>
    </source>
</evidence>
<dbReference type="GO" id="GO:0008270">
    <property type="term" value="F:zinc ion binding"/>
    <property type="evidence" value="ECO:0007669"/>
    <property type="project" value="UniProtKB-KW"/>
</dbReference>
<dbReference type="SUPFAM" id="SSF52540">
    <property type="entry name" value="P-loop containing nucleoside triphosphate hydrolases"/>
    <property type="match status" value="2"/>
</dbReference>
<dbReference type="InterPro" id="IPR001650">
    <property type="entry name" value="Helicase_C-like"/>
</dbReference>
<organism evidence="6 8">
    <name type="scientific">Holdemania massiliensis</name>
    <dbReference type="NCBI Taxonomy" id="1468449"/>
    <lineage>
        <taxon>Bacteria</taxon>
        <taxon>Bacillati</taxon>
        <taxon>Bacillota</taxon>
        <taxon>Erysipelotrichia</taxon>
        <taxon>Erysipelotrichales</taxon>
        <taxon>Erysipelotrichaceae</taxon>
        <taxon>Holdemania</taxon>
    </lineage>
</organism>
<dbReference type="Gene3D" id="3.40.50.10810">
    <property type="entry name" value="Tandem AAA-ATPase domain"/>
    <property type="match status" value="1"/>
</dbReference>
<keyword evidence="2" id="KW-0862">Zinc</keyword>
<dbReference type="InterPro" id="IPR027417">
    <property type="entry name" value="P-loop_NTPase"/>
</dbReference>
<dbReference type="PROSITE" id="PS51192">
    <property type="entry name" value="HELICASE_ATP_BIND_1"/>
    <property type="match status" value="1"/>
</dbReference>
<protein>
    <recommendedName>
        <fullName evidence="10">ATP-dependent helicase</fullName>
    </recommendedName>
</protein>
<dbReference type="CDD" id="cd18012">
    <property type="entry name" value="DEXQc_arch_SWI2_SNF2"/>
    <property type="match status" value="1"/>
</dbReference>
<dbReference type="InterPro" id="IPR000330">
    <property type="entry name" value="SNF2_N"/>
</dbReference>
<evidence type="ECO:0008006" key="10">
    <source>
        <dbReference type="Google" id="ProtNLM"/>
    </source>
</evidence>
<keyword evidence="1" id="KW-0378">Hydrolase</keyword>
<gene>
    <name evidence="7" type="ORF">GKD88_08805</name>
    <name evidence="6" type="ORF">GKE08_09400</name>
</gene>
<dbReference type="PROSITE" id="PS50966">
    <property type="entry name" value="ZF_SWIM"/>
    <property type="match status" value="1"/>
</dbReference>
<evidence type="ECO:0000256" key="2">
    <source>
        <dbReference type="PROSITE-ProRule" id="PRU00325"/>
    </source>
</evidence>
<dbReference type="Pfam" id="PF00176">
    <property type="entry name" value="SNF2-rel_dom"/>
    <property type="match status" value="1"/>
</dbReference>
<dbReference type="Pfam" id="PF08455">
    <property type="entry name" value="SNF2_assoc"/>
    <property type="match status" value="1"/>
</dbReference>
<dbReference type="Gene3D" id="3.40.50.300">
    <property type="entry name" value="P-loop containing nucleotide triphosphate hydrolases"/>
    <property type="match status" value="1"/>
</dbReference>
<dbReference type="PANTHER" id="PTHR10799">
    <property type="entry name" value="SNF2/RAD54 HELICASE FAMILY"/>
    <property type="match status" value="1"/>
</dbReference>
<sequence length="1106" mass="127285">MKKVTYTISDQTIRHLVPRLHNPMTRFTRAENYYLQQIIVDSPDHQTVHVFGSFKTFYSDVYASLTLTKTQIRYSCSCSECSQQSGCTHVATLLSWVKSEMKELEVPYVMLPKRISDDWPAFTELFVPTDSLIDHKEELIRKNEEKNLQAQLQYVANIIQIRKETQLQQLYPSKTVGSVRIEITLMLYRRSSLSASSHIYYLADFKVGRSKMYVIRSLPAFLYRIDDGEFYSYGKQLEFDHRLENFTPDAQKIIIMLQCSLSTMGRTTSNERSWIIDDENLDDFFATMSLLEDPSACSVIVERKDLALSFTFEEKTLGQITYYQLSRKKAEDIKITEHGFYQITGRRLVGLSAEHPEVLMELWNITQTPLIMASDQLSDFIQLYIEPNLKQLKVSGLDVQPYLQSAEQIQFYLDLNEDWEITIMPVLSVNNQRVYLFDGQKRTLSLKAASLEAWLSQEACRIDLTQYHAVIAADASVTFVRAGINQLKTLGEVFISQRLRRFQEKRKLNLQVGVRVESDLLHVSFKTEGLDGDELRQLLSAYHRKKRYYKLSDGSMIDLENNPEMEQLEQLDRRLHLDDCRYINGEYCLETAQALRLESLPEQFASIQLERQASFEQLIRAFHQEETVGLPEHFTSILRDYQKAGFYWLKKLEQLNMNGILADDMGLGKTVQVIALLESSRQKGRHSLVVCPSSLALNWQAEVAKFAHQLSCQVILGPAAVRAAMIAQIDQYDLSITTYDYLKRDIELLQNQSFYTVILDEAQVIKNQRTKNASSVKQLQAQHRLALTGTPIENSLAELWSIFDFLMPKFLFNYHYFQQTYERPIVIDHNEAVSQELKKLVEPFILRRTKKAVLKELPEKIETLYTIEFSEEEWPVYLANLAQVSTQLKAQLKTEGPDRFMVLAMLTKLRQLCCDPRLVYEEFKEPGNKMKACLELIESLAESGKKILLFSSFTSILDALKTELDARSIASYTLQGSTAKEERQRLVNMFQSDATPVFLISLKAGGTGLNLTAAEAIIHYDPWWNLSAQNQATDRAYRIGQEKAVTVYNLIMKDSIEEKIVKLQQEKKKLSDVFVEDSHGSIAGMSDEEMLDLFALPESATSQPNQ</sequence>
<dbReference type="EMBL" id="WKPI01000013">
    <property type="protein sequence ID" value="MSC33220.1"/>
    <property type="molecule type" value="Genomic_DNA"/>
</dbReference>
<accession>A0A6N7S7A8</accession>
<dbReference type="EMBL" id="WKPJ01000012">
    <property type="protein sequence ID" value="MSA89542.1"/>
    <property type="molecule type" value="Genomic_DNA"/>
</dbReference>
<comment type="caution">
    <text evidence="6">The sequence shown here is derived from an EMBL/GenBank/DDBJ whole genome shotgun (WGS) entry which is preliminary data.</text>
</comment>
<dbReference type="RefSeq" id="WP_154238800.1">
    <property type="nucleotide sequence ID" value="NZ_CALJPI010000138.1"/>
</dbReference>
<evidence type="ECO:0000313" key="7">
    <source>
        <dbReference type="EMBL" id="MSC33220.1"/>
    </source>
</evidence>
<evidence type="ECO:0000313" key="6">
    <source>
        <dbReference type="EMBL" id="MSA89542.1"/>
    </source>
</evidence>
<keyword evidence="9" id="KW-1185">Reference proteome</keyword>
<evidence type="ECO:0000259" key="3">
    <source>
        <dbReference type="PROSITE" id="PS50966"/>
    </source>
</evidence>
<dbReference type="OrthoDB" id="9760715at2"/>
<dbReference type="InterPro" id="IPR013663">
    <property type="entry name" value="Helicase_SWF/SNF/SWI_bac"/>
</dbReference>
<dbReference type="SMART" id="SM00490">
    <property type="entry name" value="HELICc"/>
    <property type="match status" value="1"/>
</dbReference>
<dbReference type="InterPro" id="IPR049730">
    <property type="entry name" value="SNF2/RAD54-like_C"/>
</dbReference>
<dbReference type="GO" id="GO:0016787">
    <property type="term" value="F:hydrolase activity"/>
    <property type="evidence" value="ECO:0007669"/>
    <property type="project" value="UniProtKB-KW"/>
</dbReference>